<comment type="caution">
    <text evidence="1">The sequence shown here is derived from an EMBL/GenBank/DDBJ whole genome shotgun (WGS) entry which is preliminary data.</text>
</comment>
<evidence type="ECO:0000313" key="1">
    <source>
        <dbReference type="EMBL" id="KKP85967.1"/>
    </source>
</evidence>
<dbReference type="AlphaFoldDB" id="A0A0G0G2K1"/>
<dbReference type="Proteomes" id="UP000034536">
    <property type="component" value="Unassembled WGS sequence"/>
</dbReference>
<protein>
    <submittedName>
        <fullName evidence="1">Uncharacterized protein</fullName>
    </submittedName>
</protein>
<evidence type="ECO:0000313" key="2">
    <source>
        <dbReference type="Proteomes" id="UP000034536"/>
    </source>
</evidence>
<name>A0A0G0G2K1_9BACT</name>
<gene>
    <name evidence="1" type="ORF">UR89_C0037G0009</name>
</gene>
<proteinExistence type="predicted"/>
<dbReference type="EMBL" id="LBQX01000037">
    <property type="protein sequence ID" value="KKP85967.1"/>
    <property type="molecule type" value="Genomic_DNA"/>
</dbReference>
<reference evidence="1 2" key="1">
    <citation type="journal article" date="2015" name="Nature">
        <title>rRNA introns, odd ribosomes, and small enigmatic genomes across a large radiation of phyla.</title>
        <authorList>
            <person name="Brown C.T."/>
            <person name="Hug L.A."/>
            <person name="Thomas B.C."/>
            <person name="Sharon I."/>
            <person name="Castelle C.J."/>
            <person name="Singh A."/>
            <person name="Wilkins M.J."/>
            <person name="Williams K.H."/>
            <person name="Banfield J.F."/>
        </authorList>
    </citation>
    <scope>NUCLEOTIDE SEQUENCE [LARGE SCALE GENOMIC DNA]</scope>
</reference>
<sequence length="101" mass="11430">IDLLNNNILDDVFNFANQDSNRVHSLEELAKFFQKGKGMQMEFGIQEIGFIGGEKVKGWQFFKDTFGSDPNYQSALRLFLSDNGVTQTGNDPIMFLLTTSK</sequence>
<feature type="non-terminal residue" evidence="1">
    <location>
        <position position="1"/>
    </location>
</feature>
<organism evidence="1 2">
    <name type="scientific">Candidatus Roizmanbacteria bacterium GW2011_GWA2_35_8</name>
    <dbReference type="NCBI Taxonomy" id="1618479"/>
    <lineage>
        <taxon>Bacteria</taxon>
        <taxon>Candidatus Roizmaniibacteriota</taxon>
    </lineage>
</organism>
<accession>A0A0G0G2K1</accession>